<dbReference type="FunFam" id="3.30.200.20:FF:000084">
    <property type="entry name" value="Tyrosine-protein kinase"/>
    <property type="match status" value="1"/>
</dbReference>
<dbReference type="InterPro" id="IPR051286">
    <property type="entry name" value="JAK"/>
</dbReference>
<evidence type="ECO:0000256" key="6">
    <source>
        <dbReference type="ARBA" id="ARBA00022840"/>
    </source>
</evidence>
<evidence type="ECO:0000256" key="8">
    <source>
        <dbReference type="ARBA" id="ARBA00023137"/>
    </source>
</evidence>
<dbReference type="EC" id="2.7.10.2" evidence="11"/>
<evidence type="ECO:0000256" key="3">
    <source>
        <dbReference type="ARBA" id="ARBA00022737"/>
    </source>
</evidence>
<dbReference type="PRINTS" id="PR01823">
    <property type="entry name" value="JANUSKINASE"/>
</dbReference>
<feature type="compositionally biased region" description="Pro residues" evidence="12">
    <location>
        <begin position="1158"/>
        <end position="1171"/>
    </location>
</feature>
<dbReference type="InterPro" id="IPR041046">
    <property type="entry name" value="FERM_F2"/>
</dbReference>
<dbReference type="InterPro" id="IPR008266">
    <property type="entry name" value="Tyr_kinase_AS"/>
</dbReference>
<dbReference type="Pfam" id="PF18379">
    <property type="entry name" value="FERM_F1"/>
    <property type="match status" value="1"/>
</dbReference>
<dbReference type="GO" id="GO:0035771">
    <property type="term" value="P:interleukin-4-mediated signaling pathway"/>
    <property type="evidence" value="ECO:0007669"/>
    <property type="project" value="Ensembl"/>
</dbReference>
<dbReference type="GO" id="GO:0038111">
    <property type="term" value="P:interleukin-7-mediated signaling pathway"/>
    <property type="evidence" value="ECO:0007669"/>
    <property type="project" value="Ensembl"/>
</dbReference>
<feature type="compositionally biased region" description="Low complexity" evidence="12">
    <location>
        <begin position="1137"/>
        <end position="1157"/>
    </location>
</feature>
<dbReference type="InterPro" id="IPR020635">
    <property type="entry name" value="Tyr_kinase_cat_dom"/>
</dbReference>
<dbReference type="CDD" id="cd10380">
    <property type="entry name" value="SH2_Jak3"/>
    <property type="match status" value="1"/>
</dbReference>
<keyword evidence="2 11" id="KW-0808">Transferase</keyword>
<keyword evidence="1" id="KW-0597">Phosphoprotein</keyword>
<feature type="domain" description="Protein kinase" evidence="13">
    <location>
        <begin position="564"/>
        <end position="824"/>
    </location>
</feature>
<dbReference type="Gene3D" id="3.30.505.10">
    <property type="entry name" value="SH2 domain"/>
    <property type="match status" value="1"/>
</dbReference>
<dbReference type="GO" id="GO:0005768">
    <property type="term" value="C:endosome"/>
    <property type="evidence" value="ECO:0007669"/>
    <property type="project" value="UniProtKB-ARBA"/>
</dbReference>
<dbReference type="GO" id="GO:0005829">
    <property type="term" value="C:cytosol"/>
    <property type="evidence" value="ECO:0007669"/>
    <property type="project" value="TreeGrafter"/>
</dbReference>
<dbReference type="Pfam" id="PF07714">
    <property type="entry name" value="PK_Tyr_Ser-Thr"/>
    <property type="match status" value="2"/>
</dbReference>
<dbReference type="GO" id="GO:0046425">
    <property type="term" value="P:regulation of receptor signaling pathway via JAK-STAT"/>
    <property type="evidence" value="ECO:0007669"/>
    <property type="project" value="UniProtKB-ARBA"/>
</dbReference>
<dbReference type="GO" id="GO:0007259">
    <property type="term" value="P:cell surface receptor signaling pathway via JAK-STAT"/>
    <property type="evidence" value="ECO:0007669"/>
    <property type="project" value="TreeGrafter"/>
</dbReference>
<dbReference type="FunFam" id="1.10.510.10:FF:000110">
    <property type="entry name" value="Tyrosine-protein kinase"/>
    <property type="match status" value="1"/>
</dbReference>
<reference evidence="15 16" key="1">
    <citation type="submission" date="2012-03" db="EMBL/GenBank/DDBJ databases">
        <title>Whole Genome Assembly of Papio anubis.</title>
        <authorList>
            <person name="Liu Y.L."/>
            <person name="Abraham K.A."/>
            <person name="Akbar H.A."/>
            <person name="Ali S.A."/>
            <person name="Anosike U.A."/>
            <person name="Aqrawi P.A."/>
            <person name="Arias F.A."/>
            <person name="Attaway T.A."/>
            <person name="Awwad R.A."/>
            <person name="Babu C.B."/>
            <person name="Bandaranaike D.B."/>
            <person name="Battles P.B."/>
            <person name="Bell A.B."/>
            <person name="Beltran B.B."/>
            <person name="Berhane-Mersha D.B."/>
            <person name="Bess C.B."/>
            <person name="Bickham C.B."/>
            <person name="Bolden T.B."/>
            <person name="Carter K.C."/>
            <person name="Chau D.C."/>
            <person name="Chavez A.C."/>
            <person name="Clerc-Blankenburg K.C."/>
            <person name="Coyle M.C."/>
            <person name="Dao M.D."/>
            <person name="Davila M.L.D."/>
            <person name="Davy-Carroll L.D."/>
            <person name="Denson S.D."/>
            <person name="Dinh H.D."/>
            <person name="Fernandez S.F."/>
            <person name="Fernando P.F."/>
            <person name="Forbes L.F."/>
            <person name="Francis C.F."/>
            <person name="Francisco L.F."/>
            <person name="Fu Q.F."/>
            <person name="Garcia-Iii R.G."/>
            <person name="Garrett T.G."/>
            <person name="Gross S.G."/>
            <person name="Gubbala S.G."/>
            <person name="Hirani K.H."/>
            <person name="Hogues M.H."/>
            <person name="Hollins B.H."/>
            <person name="Jackson L.J."/>
            <person name="Javaid M.J."/>
            <person name="Jhangiani S.J."/>
            <person name="Johnson A.J."/>
            <person name="Johnson B.J."/>
            <person name="Jones J.J."/>
            <person name="Joshi V.J."/>
            <person name="Kalu J.K."/>
            <person name="Khan N.K."/>
            <person name="Korchina V.K."/>
            <person name="Kovar C.K."/>
            <person name="Lago L.L."/>
            <person name="Lara F.L."/>
            <person name="Le T.-K.L."/>
            <person name="Lee S.L."/>
            <person name="Legall-Iii F.L."/>
            <person name="Lemon S.L."/>
            <person name="Liu J.L."/>
            <person name="Liu Y.-S.L."/>
            <person name="Liyanage D.L."/>
            <person name="Lopez J.L."/>
            <person name="Lorensuhewa L.L."/>
            <person name="Mata R.M."/>
            <person name="Mathew T.M."/>
            <person name="Mercado C.M."/>
            <person name="Mercado I.M."/>
            <person name="Morales K.M."/>
            <person name="Morgan M.M."/>
            <person name="Munidasa M.M."/>
            <person name="Ngo D.N."/>
            <person name="Nguyen L.N."/>
            <person name="Nguyen T.N."/>
            <person name="Nguyen N.N."/>
            <person name="Obregon M.O."/>
            <person name="Okwuonu G.O."/>
            <person name="Ongeri F.O."/>
            <person name="Onwere C.O."/>
            <person name="Osifeso I.O."/>
            <person name="Parra A.P."/>
            <person name="Patil S.P."/>
            <person name="Perez A.P."/>
            <person name="Perez Y.P."/>
            <person name="Pham C.P."/>
            <person name="Pu L.-L.P."/>
            <person name="Puazo M.P."/>
            <person name="Quiroz J.Q."/>
            <person name="Rouhana J.R."/>
            <person name="Ruiz M.R."/>
            <person name="Ruiz S.-J.R."/>
            <person name="Saada N.S."/>
            <person name="Santibanez J.S."/>
            <person name="Scheel M.S."/>
            <person name="Schneider B.S."/>
            <person name="Simmons D.S."/>
            <person name="Sisson I.S."/>
            <person name="Tang L.-Y.T."/>
            <person name="Thornton R.T."/>
            <person name="Tisius J.T."/>
            <person name="Toledanes G.T."/>
            <person name="Trejos Z.T."/>
            <person name="Usmani K.U."/>
            <person name="Varghese R.V."/>
            <person name="Vattathil S.V."/>
            <person name="Vee V.V."/>
            <person name="Walker D.W."/>
            <person name="Weissenberger G.W."/>
            <person name="White C.W."/>
            <person name="Williams A.W."/>
            <person name="Woodworth J.W."/>
            <person name="Wright R.W."/>
            <person name="Zhu Y.Z."/>
            <person name="Han Y.H."/>
            <person name="Newsham I.N."/>
            <person name="Nazareth L.N."/>
            <person name="Worley K.W."/>
            <person name="Muzny D.M."/>
            <person name="Rogers J.R."/>
            <person name="Gibbs R.G."/>
        </authorList>
    </citation>
    <scope>NUCLEOTIDE SEQUENCE [LARGE SCALE GENOMIC DNA]</scope>
</reference>
<dbReference type="GO" id="GO:0005131">
    <property type="term" value="F:growth hormone receptor binding"/>
    <property type="evidence" value="ECO:0007669"/>
    <property type="project" value="TreeGrafter"/>
</dbReference>
<keyword evidence="3" id="KW-0677">Repeat</keyword>
<gene>
    <name evidence="15" type="primary">JAK3</name>
</gene>
<dbReference type="InterPro" id="IPR000980">
    <property type="entry name" value="SH2"/>
</dbReference>
<dbReference type="SMART" id="SM00252">
    <property type="entry name" value="SH2"/>
    <property type="match status" value="1"/>
</dbReference>
<dbReference type="GO" id="GO:0019903">
    <property type="term" value="F:protein phosphatase binding"/>
    <property type="evidence" value="ECO:0007669"/>
    <property type="project" value="Ensembl"/>
</dbReference>
<comment type="catalytic activity">
    <reaction evidence="9 11">
        <text>L-tyrosyl-[protein] + ATP = O-phospho-L-tyrosyl-[protein] + ADP + H(+)</text>
        <dbReference type="Rhea" id="RHEA:10596"/>
        <dbReference type="Rhea" id="RHEA-COMP:10136"/>
        <dbReference type="Rhea" id="RHEA-COMP:20101"/>
        <dbReference type="ChEBI" id="CHEBI:15378"/>
        <dbReference type="ChEBI" id="CHEBI:30616"/>
        <dbReference type="ChEBI" id="CHEBI:46858"/>
        <dbReference type="ChEBI" id="CHEBI:61978"/>
        <dbReference type="ChEBI" id="CHEBI:456216"/>
        <dbReference type="EC" id="2.7.10.2"/>
    </reaction>
</comment>
<evidence type="ECO:0000256" key="7">
    <source>
        <dbReference type="ARBA" id="ARBA00022999"/>
    </source>
</evidence>
<dbReference type="PROSITE" id="PS50057">
    <property type="entry name" value="FERM_3"/>
    <property type="match status" value="1"/>
</dbReference>
<organism evidence="15 16">
    <name type="scientific">Papio anubis</name>
    <name type="common">Olive baboon</name>
    <dbReference type="NCBI Taxonomy" id="9555"/>
    <lineage>
        <taxon>Eukaryota</taxon>
        <taxon>Metazoa</taxon>
        <taxon>Chordata</taxon>
        <taxon>Craniata</taxon>
        <taxon>Vertebrata</taxon>
        <taxon>Euteleostomi</taxon>
        <taxon>Mammalia</taxon>
        <taxon>Eutheria</taxon>
        <taxon>Euarchontoglires</taxon>
        <taxon>Primates</taxon>
        <taxon>Haplorrhini</taxon>
        <taxon>Catarrhini</taxon>
        <taxon>Cercopithecidae</taxon>
        <taxon>Cercopithecinae</taxon>
        <taxon>Papio</taxon>
    </lineage>
</organism>
<evidence type="ECO:0000256" key="2">
    <source>
        <dbReference type="ARBA" id="ARBA00022679"/>
    </source>
</evidence>
<dbReference type="GO" id="GO:0038110">
    <property type="term" value="P:interleukin-2-mediated signaling pathway"/>
    <property type="evidence" value="ECO:0007669"/>
    <property type="project" value="Ensembl"/>
</dbReference>
<dbReference type="Gene3D" id="1.10.510.10">
    <property type="entry name" value="Transferase(Phosphotransferase) domain 1"/>
    <property type="match status" value="2"/>
</dbReference>
<reference evidence="15" key="2">
    <citation type="submission" date="2025-08" db="UniProtKB">
        <authorList>
            <consortium name="Ensembl"/>
        </authorList>
    </citation>
    <scope>IDENTIFICATION</scope>
</reference>
<dbReference type="AlphaFoldDB" id="A0A8I5NKU6"/>
<dbReference type="Gene3D" id="2.30.29.30">
    <property type="entry name" value="Pleckstrin-homology domain (PH domain)/Phosphotyrosine-binding domain (PTB)"/>
    <property type="match status" value="1"/>
</dbReference>
<dbReference type="PROSITE" id="PS00109">
    <property type="entry name" value="PROTEIN_KINASE_TYR"/>
    <property type="match status" value="1"/>
</dbReference>
<evidence type="ECO:0000256" key="1">
    <source>
        <dbReference type="ARBA" id="ARBA00022553"/>
    </source>
</evidence>
<keyword evidence="6 10" id="KW-0067">ATP-binding</keyword>
<dbReference type="PRINTS" id="PR01826">
    <property type="entry name" value="JANUSKINASE3"/>
</dbReference>
<dbReference type="InterPro" id="IPR041155">
    <property type="entry name" value="FERM_F1"/>
</dbReference>
<evidence type="ECO:0000259" key="13">
    <source>
        <dbReference type="PROSITE" id="PS50011"/>
    </source>
</evidence>
<dbReference type="PANTHER" id="PTHR45807">
    <property type="entry name" value="TYROSINE-PROTEIN KINASE HOPSCOTCH"/>
    <property type="match status" value="1"/>
</dbReference>
<feature type="domain" description="Protein kinase" evidence="13">
    <location>
        <begin position="865"/>
        <end position="1152"/>
    </location>
</feature>
<dbReference type="GO" id="GO:0035556">
    <property type="term" value="P:intracellular signal transduction"/>
    <property type="evidence" value="ECO:0007669"/>
    <property type="project" value="InterPro"/>
</dbReference>
<evidence type="ECO:0000256" key="9">
    <source>
        <dbReference type="ARBA" id="ARBA00051245"/>
    </source>
</evidence>
<dbReference type="InterPro" id="IPR001245">
    <property type="entry name" value="Ser-Thr/Tyr_kinase_cat_dom"/>
</dbReference>
<protein>
    <recommendedName>
        <fullName evidence="11">Tyrosine-protein kinase</fullName>
        <ecNumber evidence="11">2.7.10.2</ecNumber>
    </recommendedName>
</protein>
<dbReference type="PROSITE" id="PS00107">
    <property type="entry name" value="PROTEIN_KINASE_ATP"/>
    <property type="match status" value="1"/>
</dbReference>
<dbReference type="InterPro" id="IPR017441">
    <property type="entry name" value="Protein_kinase_ATP_BS"/>
</dbReference>
<evidence type="ECO:0000256" key="10">
    <source>
        <dbReference type="PROSITE-ProRule" id="PRU10141"/>
    </source>
</evidence>
<dbReference type="GO" id="GO:2000329">
    <property type="term" value="P:negative regulation of T-helper 17 cell lineage commitment"/>
    <property type="evidence" value="ECO:0007669"/>
    <property type="project" value="Ensembl"/>
</dbReference>
<proteinExistence type="inferred from homology"/>
<dbReference type="FunFam" id="3.30.200.20:FF:000135">
    <property type="entry name" value="Tyrosine-protein kinase"/>
    <property type="match status" value="1"/>
</dbReference>
<keyword evidence="8 11" id="KW-0829">Tyrosine-protein kinase</keyword>
<dbReference type="InterPro" id="IPR041381">
    <property type="entry name" value="JAK1-3/TYK2_PHL_dom"/>
</dbReference>
<feature type="domain" description="FERM" evidence="14">
    <location>
        <begin position="67"/>
        <end position="399"/>
    </location>
</feature>
<dbReference type="Ensembl" id="ENSPANT00000063927.1">
    <property type="protein sequence ID" value="ENSPANP00000058608.1"/>
    <property type="gene ID" value="ENSPANG00000004912.3"/>
</dbReference>
<dbReference type="InterPro" id="IPR020775">
    <property type="entry name" value="Tyr_kinase_non-rcpt_Jak3"/>
</dbReference>
<evidence type="ECO:0000259" key="14">
    <source>
        <dbReference type="PROSITE" id="PS50057"/>
    </source>
</evidence>
<dbReference type="Pfam" id="PF18377">
    <property type="entry name" value="FERM_F2"/>
    <property type="match status" value="1"/>
</dbReference>
<dbReference type="Pfam" id="PF17887">
    <property type="entry name" value="Jak1_Phl"/>
    <property type="match status" value="1"/>
</dbReference>
<feature type="compositionally biased region" description="Low complexity" evidence="12">
    <location>
        <begin position="1243"/>
        <end position="1274"/>
    </location>
</feature>
<dbReference type="GO" id="GO:0005524">
    <property type="term" value="F:ATP binding"/>
    <property type="evidence" value="ECO:0007669"/>
    <property type="project" value="UniProtKB-UniRule"/>
</dbReference>
<dbReference type="GO" id="GO:0004715">
    <property type="term" value="F:non-membrane spanning protein tyrosine kinase activity"/>
    <property type="evidence" value="ECO:0007669"/>
    <property type="project" value="UniProtKB-EC"/>
</dbReference>
<dbReference type="PANTHER" id="PTHR45807:SF3">
    <property type="entry name" value="TYROSINE-PROTEIN KINASE JAK3"/>
    <property type="match status" value="1"/>
</dbReference>
<dbReference type="InterPro" id="IPR011993">
    <property type="entry name" value="PH-like_dom_sf"/>
</dbReference>
<evidence type="ECO:0000313" key="16">
    <source>
        <dbReference type="Proteomes" id="UP000028761"/>
    </source>
</evidence>
<dbReference type="PROSITE" id="PS50011">
    <property type="entry name" value="PROTEIN_KINASE_DOM"/>
    <property type="match status" value="2"/>
</dbReference>
<comment type="similarity">
    <text evidence="11">Belongs to the protein kinase superfamily. Tyr protein kinase family.</text>
</comment>
<keyword evidence="16" id="KW-1185">Reference proteome</keyword>
<feature type="binding site" evidence="10">
    <location>
        <position position="898"/>
    </location>
    <ligand>
        <name>ATP</name>
        <dbReference type="ChEBI" id="CHEBI:30616"/>
    </ligand>
</feature>
<keyword evidence="7" id="KW-0727">SH2 domain</keyword>
<dbReference type="SUPFAM" id="SSF50729">
    <property type="entry name" value="PH domain-like"/>
    <property type="match status" value="1"/>
</dbReference>
<dbReference type="InterPro" id="IPR019749">
    <property type="entry name" value="Band_41_domain"/>
</dbReference>
<name>A0A8I5NKU6_PAPAN</name>
<dbReference type="GO" id="GO:0030154">
    <property type="term" value="P:cell differentiation"/>
    <property type="evidence" value="ECO:0007669"/>
    <property type="project" value="TreeGrafter"/>
</dbReference>
<dbReference type="Pfam" id="PF21990">
    <property type="entry name" value="SH2_1"/>
    <property type="match status" value="1"/>
</dbReference>
<evidence type="ECO:0000256" key="4">
    <source>
        <dbReference type="ARBA" id="ARBA00022741"/>
    </source>
</evidence>
<feature type="region of interest" description="Disordered" evidence="12">
    <location>
        <begin position="1225"/>
        <end position="1274"/>
    </location>
</feature>
<dbReference type="GO" id="GO:0038113">
    <property type="term" value="P:interleukin-9-mediated signaling pathway"/>
    <property type="evidence" value="ECO:0007669"/>
    <property type="project" value="Ensembl"/>
</dbReference>
<dbReference type="SMART" id="SM00295">
    <property type="entry name" value="B41"/>
    <property type="match status" value="1"/>
</dbReference>
<dbReference type="InterPro" id="IPR011009">
    <property type="entry name" value="Kinase-like_dom_sf"/>
</dbReference>
<evidence type="ECO:0000256" key="11">
    <source>
        <dbReference type="RuleBase" id="RU362096"/>
    </source>
</evidence>
<dbReference type="GO" id="GO:0031234">
    <property type="term" value="C:extrinsic component of cytoplasmic side of plasma membrane"/>
    <property type="evidence" value="ECO:0007669"/>
    <property type="project" value="Ensembl"/>
</dbReference>
<dbReference type="InterPro" id="IPR000719">
    <property type="entry name" value="Prot_kinase_dom"/>
</dbReference>
<dbReference type="SUPFAM" id="SSF56112">
    <property type="entry name" value="Protein kinase-like (PK-like)"/>
    <property type="match status" value="2"/>
</dbReference>
<dbReference type="GO" id="GO:0035723">
    <property type="term" value="P:interleukin-15-mediated signaling pathway"/>
    <property type="evidence" value="ECO:0007669"/>
    <property type="project" value="Ensembl"/>
</dbReference>
<dbReference type="SMART" id="SM00219">
    <property type="entry name" value="TyrKc"/>
    <property type="match status" value="2"/>
</dbReference>
<reference evidence="15" key="3">
    <citation type="submission" date="2025-09" db="UniProtKB">
        <authorList>
            <consortium name="Ensembl"/>
        </authorList>
    </citation>
    <scope>IDENTIFICATION</scope>
</reference>
<evidence type="ECO:0000313" key="15">
    <source>
        <dbReference type="Ensembl" id="ENSPANP00000058608.1"/>
    </source>
</evidence>
<dbReference type="Gene3D" id="3.30.200.20">
    <property type="entry name" value="Phosphorylase Kinase, domain 1"/>
    <property type="match status" value="2"/>
</dbReference>
<dbReference type="GO" id="GO:0060397">
    <property type="term" value="P:growth hormone receptor signaling pathway via JAK-STAT"/>
    <property type="evidence" value="ECO:0007669"/>
    <property type="project" value="TreeGrafter"/>
</dbReference>
<feature type="region of interest" description="Disordered" evidence="12">
    <location>
        <begin position="1137"/>
        <end position="1208"/>
    </location>
</feature>
<accession>A0A8I5NKU6</accession>
<dbReference type="OMA" id="MENQCHG"/>
<dbReference type="Proteomes" id="UP000028761">
    <property type="component" value="Chromosome 20"/>
</dbReference>
<dbReference type="GO" id="GO:0042981">
    <property type="term" value="P:regulation of apoptotic process"/>
    <property type="evidence" value="ECO:0007669"/>
    <property type="project" value="TreeGrafter"/>
</dbReference>
<sequence length="1274" mass="139576">MTVAQETKGPTQEGAEWDFPLAASRLCSPFEGPGSLPARQVALMAPPSEETPLIPQRSCSLLSTEAGALHVLLPARGPGPPQRLSFSFGDHLAEDLCVQAAKASGILPVYHSLFALATEDLSYWFPPSHIFSVEDASTQVLLYRIRFYFPNWFGLDKCHRFGLRKDLASAILDLPVLEHLFAQHRSDLVSGRLAVGLSLKEQGECLSLAVLDLARMAREQAQRPGELLKTVSYKACLPPSLRDLIQGLSFVTRRRIRRTVRRALRRVAACQADRHSLMAKYIMDLERLDPAGAAETFHVSLPGVPGGQDGLGMLRVAGDGGIAWTQGEQEVLQPFCDFPEIVDISIKQAPRVGPAGEHRLVTVTRTDNQILEAEFPGLPEALSFVALVDGYFRLTTDSQHFFCKEVAPPRLLEEVAEQCHGPITLDFAINKLKTGGSRPGSYVLRRSPQDFDSFLLTVCVQTPLGPDYKGCLIRRSPTGSFFLVGLSRSHSSLRELLAACWDGGLHVDGVTVTLTSCCIPRPKEKSNLIVVQRGRSPPTSSLVQPQSQCQLSQMIFHKIPADSLEWHENLGHGSFTKIYRGCRHEAVDGESRKTEVLLKVMDAKHKNCMESFLEAASLMSQVSYRHLVLLHGVCMAGDSTMVQEFVHLGAIDTYLRKRGHLVPASWKLQVVKQLAYALNYLEDKGLPHGNVSARKVLLAREGTDGSPPFIKLSDPGVSPAVLSLEMLTDRIPWVAPECLRKAQTLSLEADKWGFGATVWEVFSGVTMPISALDPAKKLQFYEDRQQLPAPKWTELALLIQQCMAYEPVQRPSFRAVIRDLNSLISSDYELLSDPTPGALAPRDGLWNGAQLYACQDPTIFEERHLKYISQLGKGNFGSVELCRYDPLGDNTGALVAVKQLQHSGPDQQRDFQREIQILKALHSDFIVKYRGVSYGPGRQSLRLVMEYLPSGCLRDFLQRHRARLDASRLLLYSSQICKGMEYLGSRRCVHRDLAARNILVESEAHVKIADFGLAKLLPLDKDYYVVREPGQSPIFWWGTRAQAPPLLPTALAPPPAMAPPPAAVLFSSLSPALPPLQLWPLPLPRAPPHQQHELLRLLLPCCQLPPALAPPFSQLSPRPSIRAPPLQHLGSAPQYWPPLSSALPPSGPSPSLGSGSAPSPPLYAGPAPSPWLFPGTSQGWRIRRSHSQGNPDPGDGTDLVTVPTYPDQFPIPRLPPSSCLFSTLASQDLPVPSPGMPPNPSRTTSSLASQTSGASGSSCTSSSPTATKAAAPRP</sequence>
<dbReference type="InterPro" id="IPR036860">
    <property type="entry name" value="SH2_dom_sf"/>
</dbReference>
<keyword evidence="5 11" id="KW-0418">Kinase</keyword>
<feature type="compositionally biased region" description="Pro residues" evidence="12">
    <location>
        <begin position="1231"/>
        <end position="1240"/>
    </location>
</feature>
<dbReference type="InterPro" id="IPR016251">
    <property type="entry name" value="Tyr_kinase_non-rcpt_Jak/Tyk2"/>
</dbReference>
<evidence type="ECO:0000256" key="12">
    <source>
        <dbReference type="SAM" id="MobiDB-lite"/>
    </source>
</evidence>
<dbReference type="GeneTree" id="ENSGT00940000161827"/>
<dbReference type="SUPFAM" id="SSF55550">
    <property type="entry name" value="SH2 domain"/>
    <property type="match status" value="1"/>
</dbReference>
<keyword evidence="4 10" id="KW-0547">Nucleotide-binding</keyword>
<dbReference type="InterPro" id="IPR000299">
    <property type="entry name" value="FERM_domain"/>
</dbReference>
<dbReference type="FunFam" id="3.30.505.10:FF:000073">
    <property type="entry name" value="Tyrosine-protein kinase"/>
    <property type="match status" value="1"/>
</dbReference>
<evidence type="ECO:0000256" key="5">
    <source>
        <dbReference type="ARBA" id="ARBA00022777"/>
    </source>
</evidence>